<proteinExistence type="predicted"/>
<feature type="compositionally biased region" description="Acidic residues" evidence="1">
    <location>
        <begin position="342"/>
        <end position="357"/>
    </location>
</feature>
<evidence type="ECO:0000313" key="3">
    <source>
        <dbReference type="WBParaSite" id="Pan_g3298.t1"/>
    </source>
</evidence>
<sequence>MVTTSKLYHHILHDIFNQVRVYGNGEAMVLTGLAGKANLEVLKHSVNEFVVAVLESKRLHLKNIDKDIDYAENEDVIGCAYKANMVFLARFVTKHHLALRCSGLSPAELIPENITELTLTEGTTKNTVASIIKRFENLKVLNVPQGAAYWLLREVKSTGLRLDNLASLTMRLSPEELRTLVNLTPQIVFPEEVHLYVFESALVDISVALTFPEVKKVHIHVGFTSCVNINLLKTVSKTIPCFPNAKFPTIMLYSEHTKTDTDPAEIGKLYNWLNVVKFDTIVNVVYEALVNLDRFKGPEQVRENLLNFGFIQKRTVDGYIMVRDFPWVNLTHNIVNVKGLIEEADPEEEEENEEPLEAGDRPFAETGSEDDDNEDEDDVDSSE</sequence>
<reference evidence="2" key="1">
    <citation type="journal article" date="2013" name="Genetics">
        <title>The draft genome and transcriptome of Panagrellus redivivus are shaped by the harsh demands of a free-living lifestyle.</title>
        <authorList>
            <person name="Srinivasan J."/>
            <person name="Dillman A.R."/>
            <person name="Macchietto M.G."/>
            <person name="Heikkinen L."/>
            <person name="Lakso M."/>
            <person name="Fracchia K.M."/>
            <person name="Antoshechkin I."/>
            <person name="Mortazavi A."/>
            <person name="Wong G."/>
            <person name="Sternberg P.W."/>
        </authorList>
    </citation>
    <scope>NUCLEOTIDE SEQUENCE [LARGE SCALE GENOMIC DNA]</scope>
    <source>
        <strain evidence="2">MT8872</strain>
    </source>
</reference>
<organism evidence="2 3">
    <name type="scientific">Panagrellus redivivus</name>
    <name type="common">Microworm</name>
    <dbReference type="NCBI Taxonomy" id="6233"/>
    <lineage>
        <taxon>Eukaryota</taxon>
        <taxon>Metazoa</taxon>
        <taxon>Ecdysozoa</taxon>
        <taxon>Nematoda</taxon>
        <taxon>Chromadorea</taxon>
        <taxon>Rhabditida</taxon>
        <taxon>Tylenchina</taxon>
        <taxon>Panagrolaimomorpha</taxon>
        <taxon>Panagrolaimoidea</taxon>
        <taxon>Panagrolaimidae</taxon>
        <taxon>Panagrellus</taxon>
    </lineage>
</organism>
<feature type="compositionally biased region" description="Acidic residues" evidence="1">
    <location>
        <begin position="367"/>
        <end position="383"/>
    </location>
</feature>
<dbReference type="WBParaSite" id="Pan_g3298.t1">
    <property type="protein sequence ID" value="Pan_g3298.t1"/>
    <property type="gene ID" value="Pan_g3298"/>
</dbReference>
<dbReference type="Proteomes" id="UP000492821">
    <property type="component" value="Unassembled WGS sequence"/>
</dbReference>
<feature type="region of interest" description="Disordered" evidence="1">
    <location>
        <begin position="341"/>
        <end position="383"/>
    </location>
</feature>
<name>A0A7E4VVN6_PANRE</name>
<accession>A0A7E4VVN6</accession>
<reference evidence="3" key="2">
    <citation type="submission" date="2020-10" db="UniProtKB">
        <authorList>
            <consortium name="WormBaseParasite"/>
        </authorList>
    </citation>
    <scope>IDENTIFICATION</scope>
</reference>
<keyword evidence="2" id="KW-1185">Reference proteome</keyword>
<evidence type="ECO:0000256" key="1">
    <source>
        <dbReference type="SAM" id="MobiDB-lite"/>
    </source>
</evidence>
<evidence type="ECO:0000313" key="2">
    <source>
        <dbReference type="Proteomes" id="UP000492821"/>
    </source>
</evidence>
<protein>
    <submittedName>
        <fullName evidence="3">FTH domain-containing protein</fullName>
    </submittedName>
</protein>
<dbReference type="AlphaFoldDB" id="A0A7E4VVN6"/>